<dbReference type="HOGENOM" id="CLU_1001044_0_0_1"/>
<organism evidence="1 2">
    <name type="scientific">Anncaliia algerae PRA339</name>
    <dbReference type="NCBI Taxonomy" id="1288291"/>
    <lineage>
        <taxon>Eukaryota</taxon>
        <taxon>Fungi</taxon>
        <taxon>Fungi incertae sedis</taxon>
        <taxon>Microsporidia</taxon>
        <taxon>Tubulinosematoidea</taxon>
        <taxon>Tubulinosematidae</taxon>
        <taxon>Anncaliia</taxon>
    </lineage>
</organism>
<accession>A0A059F123</accession>
<reference evidence="1 2" key="2">
    <citation type="submission" date="2014-03" db="EMBL/GenBank/DDBJ databases">
        <title>The Genome Sequence of Anncaliia algerae insect isolate PRA339.</title>
        <authorList>
            <consortium name="The Broad Institute Genome Sequencing Platform"/>
            <consortium name="The Broad Institute Genome Sequencing Center for Infectious Disease"/>
            <person name="Cuomo C."/>
            <person name="Becnel J."/>
            <person name="Sanscrainte N."/>
            <person name="Walker B."/>
            <person name="Young S.K."/>
            <person name="Zeng Q."/>
            <person name="Gargeya S."/>
            <person name="Fitzgerald M."/>
            <person name="Haas B."/>
            <person name="Abouelleil A."/>
            <person name="Alvarado L."/>
            <person name="Arachchi H.M."/>
            <person name="Berlin A.M."/>
            <person name="Chapman S.B."/>
            <person name="Dewar J."/>
            <person name="Goldberg J."/>
            <person name="Griggs A."/>
            <person name="Gujja S."/>
            <person name="Hansen M."/>
            <person name="Howarth C."/>
            <person name="Imamovic A."/>
            <person name="Larimer J."/>
            <person name="McCowan C."/>
            <person name="Murphy C."/>
            <person name="Neiman D."/>
            <person name="Pearson M."/>
            <person name="Priest M."/>
            <person name="Roberts A."/>
            <person name="Saif S."/>
            <person name="Shea T."/>
            <person name="Sisk P."/>
            <person name="Sykes S."/>
            <person name="Wortman J."/>
            <person name="Nusbaum C."/>
            <person name="Birren B."/>
        </authorList>
    </citation>
    <scope>NUCLEOTIDE SEQUENCE [LARGE SCALE GENOMIC DNA]</scope>
    <source>
        <strain evidence="1 2">PRA339</strain>
    </source>
</reference>
<evidence type="ECO:0000313" key="2">
    <source>
        <dbReference type="Proteomes" id="UP000030655"/>
    </source>
</evidence>
<dbReference type="AlphaFoldDB" id="A0A059F123"/>
<evidence type="ECO:0000313" key="1">
    <source>
        <dbReference type="EMBL" id="KCZ80694.1"/>
    </source>
</evidence>
<gene>
    <name evidence="1" type="ORF">H312_01902</name>
</gene>
<dbReference type="EMBL" id="KK365167">
    <property type="protein sequence ID" value="KCZ80694.1"/>
    <property type="molecule type" value="Genomic_DNA"/>
</dbReference>
<proteinExistence type="predicted"/>
<keyword evidence="2" id="KW-1185">Reference proteome</keyword>
<protein>
    <submittedName>
        <fullName evidence="1">Uncharacterized protein</fullName>
    </submittedName>
</protein>
<sequence length="278" mass="33388">MLFYFATMLFCASGKRYENMSSTLRESYENILSNHTSIIQPFNNFVFMYYQLKLVNKFLCRTLCRRDVKHINELIKGIERVTGLLYVNISDRKKLMRYDEELTKVFEKINNKLNKTSYGKLCKVFIYLERNMQKYYTEVLQGSFYKNSRTFYFSYLVKIGKIFSEVDSSFFKDLESYDNCENFIKVMNLCEEEFGKNQQYENVPTGLIKETEEMNMSWDDIGKCLLEDSTQNLFLRRSLKRFNQKGDIFHIEREQNFCEYCDNKKQKKLTKVLKNVIL</sequence>
<dbReference type="OrthoDB" id="10300990at2759"/>
<reference evidence="2" key="1">
    <citation type="submission" date="2013-02" db="EMBL/GenBank/DDBJ databases">
        <authorList>
            <consortium name="The Broad Institute Genome Sequencing Platform"/>
            <person name="Cuomo C."/>
            <person name="Becnel J."/>
            <person name="Sanscrainte N."/>
            <person name="Walker B."/>
            <person name="Young S.K."/>
            <person name="Zeng Q."/>
            <person name="Gargeya S."/>
            <person name="Fitzgerald M."/>
            <person name="Haas B."/>
            <person name="Abouelleil A."/>
            <person name="Alvarado L."/>
            <person name="Arachchi H.M."/>
            <person name="Berlin A.M."/>
            <person name="Chapman S.B."/>
            <person name="Dewar J."/>
            <person name="Goldberg J."/>
            <person name="Griggs A."/>
            <person name="Gujja S."/>
            <person name="Hansen M."/>
            <person name="Howarth C."/>
            <person name="Imamovic A."/>
            <person name="Larimer J."/>
            <person name="McCowan C."/>
            <person name="Murphy C."/>
            <person name="Neiman D."/>
            <person name="Pearson M."/>
            <person name="Priest M."/>
            <person name="Roberts A."/>
            <person name="Saif S."/>
            <person name="Shea T."/>
            <person name="Sisk P."/>
            <person name="Sykes S."/>
            <person name="Wortman J."/>
            <person name="Nusbaum C."/>
            <person name="Birren B."/>
        </authorList>
    </citation>
    <scope>NUCLEOTIDE SEQUENCE [LARGE SCALE GENOMIC DNA]</scope>
    <source>
        <strain evidence="2">PRA339</strain>
    </source>
</reference>
<dbReference type="VEuPathDB" id="MicrosporidiaDB:H312_01902"/>
<dbReference type="Proteomes" id="UP000030655">
    <property type="component" value="Unassembled WGS sequence"/>
</dbReference>
<name>A0A059F123_9MICR</name>